<evidence type="ECO:0000259" key="6">
    <source>
        <dbReference type="Pfam" id="PF21743"/>
    </source>
</evidence>
<keyword evidence="8" id="KW-1185">Reference proteome</keyword>
<feature type="region of interest" description="Disordered" evidence="5">
    <location>
        <begin position="380"/>
        <end position="408"/>
    </location>
</feature>
<comment type="subcellular location">
    <subcellularLocation>
        <location evidence="1">Nucleus</location>
    </subcellularLocation>
</comment>
<protein>
    <recommendedName>
        <fullName evidence="6">PTM/DIR17-like Tudor domain-containing protein</fullName>
    </recommendedName>
</protein>
<dbReference type="PANTHER" id="PTHR12663">
    <property type="entry name" value="ANDROGEN INDUCED INHIBITOR OF PROLIFERATION AS3 / PDS5-RELATED"/>
    <property type="match status" value="1"/>
</dbReference>
<organism evidence="7 8">
    <name type="scientific">Daucus carota subsp. sativus</name>
    <name type="common">Carrot</name>
    <dbReference type="NCBI Taxonomy" id="79200"/>
    <lineage>
        <taxon>Eukaryota</taxon>
        <taxon>Viridiplantae</taxon>
        <taxon>Streptophyta</taxon>
        <taxon>Embryophyta</taxon>
        <taxon>Tracheophyta</taxon>
        <taxon>Spermatophyta</taxon>
        <taxon>Magnoliopsida</taxon>
        <taxon>eudicotyledons</taxon>
        <taxon>Gunneridae</taxon>
        <taxon>Pentapetalae</taxon>
        <taxon>asterids</taxon>
        <taxon>campanulids</taxon>
        <taxon>Apiales</taxon>
        <taxon>Apiaceae</taxon>
        <taxon>Apioideae</taxon>
        <taxon>Scandiceae</taxon>
        <taxon>Daucinae</taxon>
        <taxon>Daucus</taxon>
        <taxon>Daucus sect. Daucus</taxon>
    </lineage>
</organism>
<dbReference type="SUPFAM" id="SSF63748">
    <property type="entry name" value="Tudor/PWWP/MBT"/>
    <property type="match status" value="1"/>
</dbReference>
<dbReference type="AlphaFoldDB" id="A0AAF0XCH1"/>
<dbReference type="Pfam" id="PF21743">
    <property type="entry name" value="PTM_DIR17_Tudor"/>
    <property type="match status" value="1"/>
</dbReference>
<dbReference type="GO" id="GO:0007064">
    <property type="term" value="P:mitotic sister chromatid cohesion"/>
    <property type="evidence" value="ECO:0007669"/>
    <property type="project" value="InterPro"/>
</dbReference>
<evidence type="ECO:0000256" key="5">
    <source>
        <dbReference type="SAM" id="MobiDB-lite"/>
    </source>
</evidence>
<keyword evidence="2" id="KW-0227">DNA damage</keyword>
<evidence type="ECO:0000313" key="7">
    <source>
        <dbReference type="EMBL" id="WOH05508.1"/>
    </source>
</evidence>
<accession>A0AAF0XCH1</accession>
<sequence length="408" mass="45591">MSSCSGLELERELKEAGIRLLGLESLDVATVQDLLNSLDQVDGLLSKVEQAPSRSMQDALYPSMKALISDQLLKHSDIDVKVSVASCMSELTRITAPDAPYDDVQMKEIFRLTVTALGMLSSEASRGYNKALHILETLSKVRACLLMLDLECDQLIADMFNLFLRIIRYIPLPVVFRQMEYIMTLTIEESEEIPEELLSILLTSVTKKKADQSVFSRSWKLGEKVLRNCAVELQHCLPKVIRSRNLNINDFSDVVASICENSPGDELEKLEGICSLKIQMQQEHCKQKQIPHGINEKLVGRRVKVWWPLDQMFYEGAVASFDSLTQMHKVLYADGDEETLNLSNERWELLEKKAKTKSASLGKPGIISSAKGEEMVMGILPDTGNAEGSDSGVVKKRRRLVSGEGLTP</sequence>
<keyword evidence="4" id="KW-0539">Nucleus</keyword>
<evidence type="ECO:0000256" key="1">
    <source>
        <dbReference type="ARBA" id="ARBA00004123"/>
    </source>
</evidence>
<dbReference type="InterPro" id="IPR047365">
    <property type="entry name" value="Tudor_AtPTM-like"/>
</dbReference>
<dbReference type="GO" id="GO:0005634">
    <property type="term" value="C:nucleus"/>
    <property type="evidence" value="ECO:0007669"/>
    <property type="project" value="UniProtKB-SubCell"/>
</dbReference>
<evidence type="ECO:0000256" key="4">
    <source>
        <dbReference type="ARBA" id="ARBA00023242"/>
    </source>
</evidence>
<dbReference type="CDD" id="cd20404">
    <property type="entry name" value="Tudor_Agenet_AtEML-like"/>
    <property type="match status" value="1"/>
</dbReference>
<name>A0AAF0XCH1_DAUCS</name>
<keyword evidence="3" id="KW-0234">DNA repair</keyword>
<gene>
    <name evidence="7" type="ORF">DCAR_0624925</name>
</gene>
<feature type="domain" description="PTM/DIR17-like Tudor" evidence="6">
    <location>
        <begin position="300"/>
        <end position="342"/>
    </location>
</feature>
<evidence type="ECO:0000256" key="3">
    <source>
        <dbReference type="ARBA" id="ARBA00023204"/>
    </source>
</evidence>
<dbReference type="GO" id="GO:0000785">
    <property type="term" value="C:chromatin"/>
    <property type="evidence" value="ECO:0007669"/>
    <property type="project" value="TreeGrafter"/>
</dbReference>
<dbReference type="Proteomes" id="UP000077755">
    <property type="component" value="Chromosome 6"/>
</dbReference>
<evidence type="ECO:0000313" key="8">
    <source>
        <dbReference type="Proteomes" id="UP000077755"/>
    </source>
</evidence>
<dbReference type="GO" id="GO:0006281">
    <property type="term" value="P:DNA repair"/>
    <property type="evidence" value="ECO:0007669"/>
    <property type="project" value="UniProtKB-KW"/>
</dbReference>
<reference evidence="7" key="1">
    <citation type="journal article" date="2016" name="Nat. Genet.">
        <title>A high-quality carrot genome assembly provides new insights into carotenoid accumulation and asterid genome evolution.</title>
        <authorList>
            <person name="Iorizzo M."/>
            <person name="Ellison S."/>
            <person name="Senalik D."/>
            <person name="Zeng P."/>
            <person name="Satapoomin P."/>
            <person name="Huang J."/>
            <person name="Bowman M."/>
            <person name="Iovene M."/>
            <person name="Sanseverino W."/>
            <person name="Cavagnaro P."/>
            <person name="Yildiz M."/>
            <person name="Macko-Podgorni A."/>
            <person name="Moranska E."/>
            <person name="Grzebelus E."/>
            <person name="Grzebelus D."/>
            <person name="Ashrafi H."/>
            <person name="Zheng Z."/>
            <person name="Cheng S."/>
            <person name="Spooner D."/>
            <person name="Van Deynze A."/>
            <person name="Simon P."/>
        </authorList>
    </citation>
    <scope>NUCLEOTIDE SEQUENCE</scope>
    <source>
        <tissue evidence="7">Leaf</tissue>
    </source>
</reference>
<proteinExistence type="predicted"/>
<reference evidence="7" key="2">
    <citation type="submission" date="2022-03" db="EMBL/GenBank/DDBJ databases">
        <title>Draft title - Genomic analysis of global carrot germplasm unveils the trajectory of domestication and the origin of high carotenoid orange carrot.</title>
        <authorList>
            <person name="Iorizzo M."/>
            <person name="Ellison S."/>
            <person name="Senalik D."/>
            <person name="Macko-Podgorni A."/>
            <person name="Grzebelus D."/>
            <person name="Bostan H."/>
            <person name="Rolling W."/>
            <person name="Curaba J."/>
            <person name="Simon P."/>
        </authorList>
    </citation>
    <scope>NUCLEOTIDE SEQUENCE</scope>
    <source>
        <tissue evidence="7">Leaf</tissue>
    </source>
</reference>
<dbReference type="InterPro" id="IPR039776">
    <property type="entry name" value="Pds5"/>
</dbReference>
<dbReference type="Gene3D" id="2.30.30.140">
    <property type="match status" value="1"/>
</dbReference>
<dbReference type="Pfam" id="PF20168">
    <property type="entry name" value="PDS5"/>
    <property type="match status" value="1"/>
</dbReference>
<dbReference type="EMBL" id="CP093348">
    <property type="protein sequence ID" value="WOH05508.1"/>
    <property type="molecule type" value="Genomic_DNA"/>
</dbReference>
<evidence type="ECO:0000256" key="2">
    <source>
        <dbReference type="ARBA" id="ARBA00022763"/>
    </source>
</evidence>
<dbReference type="PANTHER" id="PTHR12663:SF69">
    <property type="entry name" value="SISTER CHROMATID COHESION PROTEIN PDS5 HOMOLOG E"/>
    <property type="match status" value="1"/>
</dbReference>